<organism evidence="1">
    <name type="scientific">marine sediment metagenome</name>
    <dbReference type="NCBI Taxonomy" id="412755"/>
    <lineage>
        <taxon>unclassified sequences</taxon>
        <taxon>metagenomes</taxon>
        <taxon>ecological metagenomes</taxon>
    </lineage>
</organism>
<comment type="caution">
    <text evidence="1">The sequence shown here is derived from an EMBL/GenBank/DDBJ whole genome shotgun (WGS) entry which is preliminary data.</text>
</comment>
<accession>A0A0F9I2D0</accession>
<proteinExistence type="predicted"/>
<dbReference type="AlphaFoldDB" id="A0A0F9I2D0"/>
<dbReference type="EMBL" id="LAZR01013477">
    <property type="protein sequence ID" value="KKM21791.1"/>
    <property type="molecule type" value="Genomic_DNA"/>
</dbReference>
<reference evidence="1" key="1">
    <citation type="journal article" date="2015" name="Nature">
        <title>Complex archaea that bridge the gap between prokaryotes and eukaryotes.</title>
        <authorList>
            <person name="Spang A."/>
            <person name="Saw J.H."/>
            <person name="Jorgensen S.L."/>
            <person name="Zaremba-Niedzwiedzka K."/>
            <person name="Martijn J."/>
            <person name="Lind A.E."/>
            <person name="van Eijk R."/>
            <person name="Schleper C."/>
            <person name="Guy L."/>
            <person name="Ettema T.J."/>
        </authorList>
    </citation>
    <scope>NUCLEOTIDE SEQUENCE</scope>
</reference>
<name>A0A0F9I2D0_9ZZZZ</name>
<gene>
    <name evidence="1" type="ORF">LCGC14_1631820</name>
</gene>
<sequence>IEAGGTEGPLPQDVIDKFAEMQIPIVAAARRLIVGATTP</sequence>
<feature type="non-terminal residue" evidence="1">
    <location>
        <position position="1"/>
    </location>
</feature>
<evidence type="ECO:0000313" key="1">
    <source>
        <dbReference type="EMBL" id="KKM21791.1"/>
    </source>
</evidence>
<protein>
    <submittedName>
        <fullName evidence="1">Uncharacterized protein</fullName>
    </submittedName>
</protein>